<dbReference type="InterPro" id="IPR050321">
    <property type="entry name" value="Glycosyltr_2/OpgH_subfam"/>
</dbReference>
<dbReference type="SUPFAM" id="SSF53448">
    <property type="entry name" value="Nucleotide-diphospho-sugar transferases"/>
    <property type="match status" value="1"/>
</dbReference>
<evidence type="ECO:0000256" key="6">
    <source>
        <dbReference type="ARBA" id="ARBA00023136"/>
    </source>
</evidence>
<dbReference type="Pfam" id="PF13641">
    <property type="entry name" value="Glyco_tranf_2_3"/>
    <property type="match status" value="1"/>
</dbReference>
<feature type="transmembrane region" description="Helical" evidence="7">
    <location>
        <begin position="389"/>
        <end position="406"/>
    </location>
</feature>
<evidence type="ECO:0000256" key="3">
    <source>
        <dbReference type="ARBA" id="ARBA00022679"/>
    </source>
</evidence>
<dbReference type="InterPro" id="IPR029044">
    <property type="entry name" value="Nucleotide-diphossugar_trans"/>
</dbReference>
<keyword evidence="9" id="KW-1185">Reference proteome</keyword>
<evidence type="ECO:0000256" key="2">
    <source>
        <dbReference type="ARBA" id="ARBA00022676"/>
    </source>
</evidence>
<protein>
    <submittedName>
        <fullName evidence="8">Glycosyl transferase family protein</fullName>
    </submittedName>
</protein>
<comment type="subcellular location">
    <subcellularLocation>
        <location evidence="1">Membrane</location>
        <topology evidence="1">Multi-pass membrane protein</topology>
    </subcellularLocation>
</comment>
<comment type="caution">
    <text evidence="8">The sequence shown here is derived from an EMBL/GenBank/DDBJ whole genome shotgun (WGS) entry which is preliminary data.</text>
</comment>
<name>A0ABV6S8U6_9SPHN</name>
<dbReference type="NCBIfam" id="NF011307">
    <property type="entry name" value="PRK14716.1-5"/>
    <property type="match status" value="1"/>
</dbReference>
<organism evidence="8 9">
    <name type="scientific">Novosphingobium clariflavum</name>
    <dbReference type="NCBI Taxonomy" id="2029884"/>
    <lineage>
        <taxon>Bacteria</taxon>
        <taxon>Pseudomonadati</taxon>
        <taxon>Pseudomonadota</taxon>
        <taxon>Alphaproteobacteria</taxon>
        <taxon>Sphingomonadales</taxon>
        <taxon>Sphingomonadaceae</taxon>
        <taxon>Novosphingobium</taxon>
    </lineage>
</organism>
<evidence type="ECO:0000313" key="9">
    <source>
        <dbReference type="Proteomes" id="UP001589858"/>
    </source>
</evidence>
<proteinExistence type="predicted"/>
<keyword evidence="3 8" id="KW-0808">Transferase</keyword>
<dbReference type="Proteomes" id="UP001589858">
    <property type="component" value="Unassembled WGS sequence"/>
</dbReference>
<keyword evidence="4 7" id="KW-0812">Transmembrane</keyword>
<keyword evidence="6 7" id="KW-0472">Membrane</keyword>
<sequence length="497" mass="54349">METVGVFQQAMICLQHVERELLLFTAFWLLVSAADEAVMDLCWLTLLLRGKARSTRLPADLSKVSLSGRSAVLVAAWQEEQVIGHTLRHALSAWKHKELCLYVGCYANDAATLAAAMAGAGQDTRVRVIIHSEFGPTTKADCLNRLYKAVCEDERRSGIRFRSVVLHDSEDMVHSAELAVIDRALDEADFIQLPVRPEPQASSRWVGGHYIDEFAEAHGKALPVRDALGAAVPSAGVGCGFSREMLARIAHLRRVEGEGGPFAGECLTEDYELGVLIWREGGKGRFVRARDATGQLVATRAYFPGRLEDSVRQKTRWIHGIALQSWDRLGWSRINRSAGVADTWMALRDRRGPLAAMVLASSYLLVLVELLLATIRVGGVGTNPTASPVLQAILAVCLVSLVWRCIMRFLFTAREYGLVEGARAIMRIPVANLVAIVAGYRALANYLRTLRGAAVHWEKTAHHLHPATKAAGYPLHGYSGHGGTTLPDRGTRVPAAA</sequence>
<keyword evidence="5 7" id="KW-1133">Transmembrane helix</keyword>
<reference evidence="8 9" key="1">
    <citation type="submission" date="2024-09" db="EMBL/GenBank/DDBJ databases">
        <authorList>
            <person name="Sun Q."/>
            <person name="Mori K."/>
        </authorList>
    </citation>
    <scope>NUCLEOTIDE SEQUENCE [LARGE SCALE GENOMIC DNA]</scope>
    <source>
        <strain evidence="8 9">CICC 11035S</strain>
    </source>
</reference>
<evidence type="ECO:0000256" key="4">
    <source>
        <dbReference type="ARBA" id="ARBA00022692"/>
    </source>
</evidence>
<dbReference type="RefSeq" id="WP_323748299.1">
    <property type="nucleotide sequence ID" value="NZ_JAPCWC010000003.1"/>
</dbReference>
<dbReference type="EMBL" id="JBHLTM010000055">
    <property type="protein sequence ID" value="MFC0685669.1"/>
    <property type="molecule type" value="Genomic_DNA"/>
</dbReference>
<keyword evidence="2" id="KW-0328">Glycosyltransferase</keyword>
<dbReference type="PANTHER" id="PTHR43867:SF2">
    <property type="entry name" value="CELLULOSE SYNTHASE CATALYTIC SUBUNIT A [UDP-FORMING]"/>
    <property type="match status" value="1"/>
</dbReference>
<evidence type="ECO:0000256" key="5">
    <source>
        <dbReference type="ARBA" id="ARBA00022989"/>
    </source>
</evidence>
<dbReference type="GO" id="GO:0016740">
    <property type="term" value="F:transferase activity"/>
    <property type="evidence" value="ECO:0007669"/>
    <property type="project" value="UniProtKB-KW"/>
</dbReference>
<evidence type="ECO:0000256" key="7">
    <source>
        <dbReference type="SAM" id="Phobius"/>
    </source>
</evidence>
<evidence type="ECO:0000256" key="1">
    <source>
        <dbReference type="ARBA" id="ARBA00004141"/>
    </source>
</evidence>
<gene>
    <name evidence="8" type="ORF">ACFFF8_13790</name>
</gene>
<dbReference type="PANTHER" id="PTHR43867">
    <property type="entry name" value="CELLULOSE SYNTHASE CATALYTIC SUBUNIT A [UDP-FORMING]"/>
    <property type="match status" value="1"/>
</dbReference>
<feature type="transmembrane region" description="Helical" evidence="7">
    <location>
        <begin position="354"/>
        <end position="377"/>
    </location>
</feature>
<evidence type="ECO:0000313" key="8">
    <source>
        <dbReference type="EMBL" id="MFC0685669.1"/>
    </source>
</evidence>
<accession>A0ABV6S8U6</accession>
<dbReference type="Gene3D" id="3.90.550.10">
    <property type="entry name" value="Spore Coat Polysaccharide Biosynthesis Protein SpsA, Chain A"/>
    <property type="match status" value="1"/>
</dbReference>